<proteinExistence type="predicted"/>
<feature type="compositionally biased region" description="Low complexity" evidence="1">
    <location>
        <begin position="295"/>
        <end position="305"/>
    </location>
</feature>
<dbReference type="AlphaFoldDB" id="A0A1I8F8U0"/>
<feature type="region of interest" description="Disordered" evidence="1">
    <location>
        <begin position="328"/>
        <end position="357"/>
    </location>
</feature>
<dbReference type="WBParaSite" id="maker-unitig_23569-snap-gene-0.2-mRNA-1">
    <property type="protein sequence ID" value="maker-unitig_23569-snap-gene-0.2-mRNA-1"/>
    <property type="gene ID" value="maker-unitig_23569-snap-gene-0.2"/>
</dbReference>
<keyword evidence="2" id="KW-1185">Reference proteome</keyword>
<evidence type="ECO:0000313" key="2">
    <source>
        <dbReference type="Proteomes" id="UP000095280"/>
    </source>
</evidence>
<sequence>RYLRWIQVTLYVGSGIFSLISCVTLKVTFDDLRDTCPLYARPAKVELGALGERLLRAAAGRRLERREKKTCYYSMYLNITTASYSLLWGPCSQESKAEPLPGPSSEAFRRSGGAERGRILSCLKANSLHLRRLVFPSLLFNSVLFHQPAHLQLRSDAGSPLLVQLHHQRPGGLEHVKELMRAQPISSWMVSLTLLILSMICGERFFKAVWFGEFEAPSAAAAAAAAPVEVRAESHGGGQPRCPAARGSTGQPRNGMVRENPNAASASAAAAADMQAGHRKALALGGPGTAAAAVAMAEQQQQQQQPDCLPGDTLMANQSALAGYERSLAARQRSAGGQSGRSLGGARSGGLSSSLRSSANTHCWHWRRRRVRSCHRVSLRSKRTQLWEPGCSSTTTCASSPTRPNNSLTMRQHGGGRSRDCNLYSAYRVFRCQSEPPGGRLRQEARMTAGGAPRTIGVKDFPQLLPRPPSSINLMQGSPSAAGPQRPMDSRGISAQRPDTPQHVQRLFRAAPLGAARFRTFGAASILRPSSIPA</sequence>
<feature type="compositionally biased region" description="Gly residues" evidence="1">
    <location>
        <begin position="337"/>
        <end position="348"/>
    </location>
</feature>
<name>A0A1I8F8U0_9PLAT</name>
<dbReference type="Proteomes" id="UP000095280">
    <property type="component" value="Unplaced"/>
</dbReference>
<feature type="region of interest" description="Disordered" evidence="1">
    <location>
        <begin position="468"/>
        <end position="502"/>
    </location>
</feature>
<protein>
    <submittedName>
        <fullName evidence="3">Frizzled domain-containing protein</fullName>
    </submittedName>
</protein>
<reference evidence="3" key="1">
    <citation type="submission" date="2016-11" db="UniProtKB">
        <authorList>
            <consortium name="WormBaseParasite"/>
        </authorList>
    </citation>
    <scope>IDENTIFICATION</scope>
</reference>
<evidence type="ECO:0000313" key="3">
    <source>
        <dbReference type="WBParaSite" id="maker-unitig_23569-snap-gene-0.2-mRNA-1"/>
    </source>
</evidence>
<organism evidence="2 3">
    <name type="scientific">Macrostomum lignano</name>
    <dbReference type="NCBI Taxonomy" id="282301"/>
    <lineage>
        <taxon>Eukaryota</taxon>
        <taxon>Metazoa</taxon>
        <taxon>Spiralia</taxon>
        <taxon>Lophotrochozoa</taxon>
        <taxon>Platyhelminthes</taxon>
        <taxon>Rhabditophora</taxon>
        <taxon>Macrostomorpha</taxon>
        <taxon>Macrostomida</taxon>
        <taxon>Macrostomidae</taxon>
        <taxon>Macrostomum</taxon>
    </lineage>
</organism>
<feature type="region of interest" description="Disordered" evidence="1">
    <location>
        <begin position="295"/>
        <end position="314"/>
    </location>
</feature>
<feature type="region of interest" description="Disordered" evidence="1">
    <location>
        <begin position="232"/>
        <end position="271"/>
    </location>
</feature>
<feature type="region of interest" description="Disordered" evidence="1">
    <location>
        <begin position="390"/>
        <end position="415"/>
    </location>
</feature>
<feature type="compositionally biased region" description="Low complexity" evidence="1">
    <location>
        <begin position="391"/>
        <end position="402"/>
    </location>
</feature>
<feature type="compositionally biased region" description="Polar residues" evidence="1">
    <location>
        <begin position="470"/>
        <end position="479"/>
    </location>
</feature>
<accession>A0A1I8F8U0</accession>
<evidence type="ECO:0000256" key="1">
    <source>
        <dbReference type="SAM" id="MobiDB-lite"/>
    </source>
</evidence>